<keyword evidence="2" id="KW-1185">Reference proteome</keyword>
<reference evidence="1 2" key="1">
    <citation type="submission" date="2020-10" db="EMBL/GenBank/DDBJ databases">
        <title>Sequencing the genomes of 1000 actinobacteria strains.</title>
        <authorList>
            <person name="Klenk H.-P."/>
        </authorList>
    </citation>
    <scope>NUCLEOTIDE SEQUENCE [LARGE SCALE GENOMIC DNA]</scope>
    <source>
        <strain evidence="1 2">DSM 43748</strain>
    </source>
</reference>
<gene>
    <name evidence="1" type="ORF">H4W81_009429</name>
</gene>
<name>A0ABR9KWZ6_9ACTN</name>
<evidence type="ECO:0000313" key="2">
    <source>
        <dbReference type="Proteomes" id="UP000661607"/>
    </source>
</evidence>
<dbReference type="Proteomes" id="UP000661607">
    <property type="component" value="Unassembled WGS sequence"/>
</dbReference>
<dbReference type="EMBL" id="JADBEF010000002">
    <property type="protein sequence ID" value="MBE1566557.1"/>
    <property type="molecule type" value="Genomic_DNA"/>
</dbReference>
<dbReference type="RefSeq" id="WP_192781558.1">
    <property type="nucleotide sequence ID" value="NZ_BAAASY010000032.1"/>
</dbReference>
<sequence>MGKYTAVADDVASGTALKTILQIANPAANPASHRIAVYGYRISYRAPTAPPSRSAR</sequence>
<protein>
    <submittedName>
        <fullName evidence="1">Uncharacterized protein</fullName>
    </submittedName>
</protein>
<organism evidence="1 2">
    <name type="scientific">Nonomuraea africana</name>
    <dbReference type="NCBI Taxonomy" id="46171"/>
    <lineage>
        <taxon>Bacteria</taxon>
        <taxon>Bacillati</taxon>
        <taxon>Actinomycetota</taxon>
        <taxon>Actinomycetes</taxon>
        <taxon>Streptosporangiales</taxon>
        <taxon>Streptosporangiaceae</taxon>
        <taxon>Nonomuraea</taxon>
    </lineage>
</organism>
<comment type="caution">
    <text evidence="1">The sequence shown here is derived from an EMBL/GenBank/DDBJ whole genome shotgun (WGS) entry which is preliminary data.</text>
</comment>
<accession>A0ABR9KWZ6</accession>
<proteinExistence type="predicted"/>
<evidence type="ECO:0000313" key="1">
    <source>
        <dbReference type="EMBL" id="MBE1566557.1"/>
    </source>
</evidence>